<dbReference type="EMBL" id="LUKD01000001">
    <property type="protein sequence ID" value="KYG68740.1"/>
    <property type="molecule type" value="Genomic_DNA"/>
</dbReference>
<dbReference type="Proteomes" id="UP000075799">
    <property type="component" value="Unassembled WGS sequence"/>
</dbReference>
<organism evidence="4 5">
    <name type="scientific">Bdellovibrio bacteriovorus</name>
    <dbReference type="NCBI Taxonomy" id="959"/>
    <lineage>
        <taxon>Bacteria</taxon>
        <taxon>Pseudomonadati</taxon>
        <taxon>Bdellovibrionota</taxon>
        <taxon>Bdellovibrionia</taxon>
        <taxon>Bdellovibrionales</taxon>
        <taxon>Pseudobdellovibrionaceae</taxon>
        <taxon>Bdellovibrio</taxon>
    </lineage>
</organism>
<reference evidence="4 5" key="1">
    <citation type="submission" date="2016-03" db="EMBL/GenBank/DDBJ databases">
        <authorList>
            <person name="Ploux O."/>
        </authorList>
    </citation>
    <scope>NUCLEOTIDE SEQUENCE [LARGE SCALE GENOMIC DNA]</scope>
    <source>
        <strain evidence="4 5">EC13</strain>
    </source>
</reference>
<sequence length="342" mass="37336">MNLSSESDIEFPQGARLRSLLQLSNNATVDDLLEGALTAPLKNLLSRPRKNLRSTLVDLGISIAKNQGKISDEQLHSIAKEARAVLEILHTGSLVIDDIQDGSTERRGAPAVHILYGLPVALNAGNWMYFLPFKIISGMPVSDKARQGLSEELQNVLLRAHYGQAIDVGTEWSALPQGRIPEISMASMELKTGALSELASKFGPVACEVESALIQSLGAFGKKFGIALQMFDDIGNVCSSNNEKKWIEDTRLKRLTFVIATAAEILSTDNYAELKELANDSDQNFKKVREFLIHAGVVATAKARANSYLQSALNDLESAVLLTSEQKSTIEGLQHKLMKAYE</sequence>
<evidence type="ECO:0000313" key="4">
    <source>
        <dbReference type="EMBL" id="KYG68740.1"/>
    </source>
</evidence>
<dbReference type="PANTHER" id="PTHR12001">
    <property type="entry name" value="GERANYLGERANYL PYROPHOSPHATE SYNTHASE"/>
    <property type="match status" value="1"/>
</dbReference>
<dbReference type="SUPFAM" id="SSF48576">
    <property type="entry name" value="Terpenoid synthases"/>
    <property type="match status" value="1"/>
</dbReference>
<comment type="similarity">
    <text evidence="3">Belongs to the FPP/GGPP synthase family.</text>
</comment>
<gene>
    <name evidence="4" type="ORF">AZI87_05780</name>
</gene>
<dbReference type="GO" id="GO:0004659">
    <property type="term" value="F:prenyltransferase activity"/>
    <property type="evidence" value="ECO:0007669"/>
    <property type="project" value="InterPro"/>
</dbReference>
<proteinExistence type="inferred from homology"/>
<dbReference type="AlphaFoldDB" id="A0A162GQZ6"/>
<dbReference type="InterPro" id="IPR000092">
    <property type="entry name" value="Polyprenyl_synt"/>
</dbReference>
<dbReference type="PANTHER" id="PTHR12001:SF44">
    <property type="entry name" value="GERANYLGERANYL PYROPHOSPHATE SYNTHASE"/>
    <property type="match status" value="1"/>
</dbReference>
<dbReference type="Pfam" id="PF00348">
    <property type="entry name" value="polyprenyl_synt"/>
    <property type="match status" value="1"/>
</dbReference>
<dbReference type="RefSeq" id="WP_063205434.1">
    <property type="nucleotide sequence ID" value="NZ_LUKD01000001.1"/>
</dbReference>
<dbReference type="PROSITE" id="PS00723">
    <property type="entry name" value="POLYPRENYL_SYNTHASE_1"/>
    <property type="match status" value="1"/>
</dbReference>
<comment type="caution">
    <text evidence="4">The sequence shown here is derived from an EMBL/GenBank/DDBJ whole genome shotgun (WGS) entry which is preliminary data.</text>
</comment>
<dbReference type="InterPro" id="IPR008949">
    <property type="entry name" value="Isoprenoid_synthase_dom_sf"/>
</dbReference>
<evidence type="ECO:0000256" key="2">
    <source>
        <dbReference type="ARBA" id="ARBA00022842"/>
    </source>
</evidence>
<dbReference type="InterPro" id="IPR033749">
    <property type="entry name" value="Polyprenyl_synt_CS"/>
</dbReference>
<evidence type="ECO:0000256" key="1">
    <source>
        <dbReference type="ARBA" id="ARBA00022723"/>
    </source>
</evidence>
<protein>
    <submittedName>
        <fullName evidence="4">Uncharacterized protein</fullName>
    </submittedName>
</protein>
<dbReference type="Gene3D" id="1.10.600.10">
    <property type="entry name" value="Farnesyl Diphosphate Synthase"/>
    <property type="match status" value="1"/>
</dbReference>
<keyword evidence="1" id="KW-0479">Metal-binding</keyword>
<evidence type="ECO:0000256" key="3">
    <source>
        <dbReference type="RuleBase" id="RU004466"/>
    </source>
</evidence>
<evidence type="ECO:0000313" key="5">
    <source>
        <dbReference type="Proteomes" id="UP000075799"/>
    </source>
</evidence>
<name>A0A162GQZ6_BDEBC</name>
<dbReference type="GO" id="GO:0008299">
    <property type="term" value="P:isoprenoid biosynthetic process"/>
    <property type="evidence" value="ECO:0007669"/>
    <property type="project" value="InterPro"/>
</dbReference>
<accession>A0A162GQZ6</accession>
<dbReference type="GO" id="GO:0046872">
    <property type="term" value="F:metal ion binding"/>
    <property type="evidence" value="ECO:0007669"/>
    <property type="project" value="UniProtKB-KW"/>
</dbReference>
<dbReference type="OrthoDB" id="9805316at2"/>
<keyword evidence="3" id="KW-0808">Transferase</keyword>
<keyword evidence="2" id="KW-0460">Magnesium</keyword>